<protein>
    <submittedName>
        <fullName evidence="2">Uncharacterized protein</fullName>
    </submittedName>
</protein>
<dbReference type="STRING" id="30069.A0A182Y643"/>
<dbReference type="VEuPathDB" id="VectorBase:ASTE003183"/>
<dbReference type="AlphaFoldDB" id="A0A182Y643"/>
<feature type="compositionally biased region" description="Polar residues" evidence="1">
    <location>
        <begin position="75"/>
        <end position="84"/>
    </location>
</feature>
<dbReference type="Proteomes" id="UP000076408">
    <property type="component" value="Unassembled WGS sequence"/>
</dbReference>
<proteinExistence type="predicted"/>
<dbReference type="EnsemblMetazoa" id="ASTEI03929-RA">
    <property type="protein sequence ID" value="ASTEI03929-PA"/>
    <property type="gene ID" value="ASTEI03929"/>
</dbReference>
<evidence type="ECO:0000313" key="2">
    <source>
        <dbReference type="EnsemblMetazoa" id="ASTEI03929-PA"/>
    </source>
</evidence>
<reference evidence="3" key="1">
    <citation type="journal article" date="2014" name="Genome Biol.">
        <title>Genome analysis of a major urban malaria vector mosquito, Anopheles stephensi.</title>
        <authorList>
            <person name="Jiang X."/>
            <person name="Peery A."/>
            <person name="Hall A.B."/>
            <person name="Sharma A."/>
            <person name="Chen X.G."/>
            <person name="Waterhouse R.M."/>
            <person name="Komissarov A."/>
            <person name="Riehle M.M."/>
            <person name="Shouche Y."/>
            <person name="Sharakhova M.V."/>
            <person name="Lawson D."/>
            <person name="Pakpour N."/>
            <person name="Arensburger P."/>
            <person name="Davidson V.L."/>
            <person name="Eiglmeier K."/>
            <person name="Emrich S."/>
            <person name="George P."/>
            <person name="Kennedy R.C."/>
            <person name="Mane S.P."/>
            <person name="Maslen G."/>
            <person name="Oringanje C."/>
            <person name="Qi Y."/>
            <person name="Settlage R."/>
            <person name="Tojo M."/>
            <person name="Tubio J.M."/>
            <person name="Unger M.F."/>
            <person name="Wang B."/>
            <person name="Vernick K.D."/>
            <person name="Ribeiro J.M."/>
            <person name="James A.A."/>
            <person name="Michel K."/>
            <person name="Riehle M.A."/>
            <person name="Luckhart S."/>
            <person name="Sharakhov I.V."/>
            <person name="Tu Z."/>
        </authorList>
    </citation>
    <scope>NUCLEOTIDE SEQUENCE [LARGE SCALE GENOMIC DNA]</scope>
    <source>
        <strain evidence="3">Indian</strain>
    </source>
</reference>
<feature type="region of interest" description="Disordered" evidence="1">
    <location>
        <begin position="568"/>
        <end position="588"/>
    </location>
</feature>
<name>A0A182Y643_ANOST</name>
<feature type="compositionally biased region" description="Polar residues" evidence="1">
    <location>
        <begin position="195"/>
        <end position="204"/>
    </location>
</feature>
<evidence type="ECO:0000313" key="3">
    <source>
        <dbReference type="Proteomes" id="UP000076408"/>
    </source>
</evidence>
<dbReference type="VEuPathDB" id="VectorBase:ASTEI03929"/>
<feature type="region of interest" description="Disordered" evidence="1">
    <location>
        <begin position="72"/>
        <end position="92"/>
    </location>
</feature>
<feature type="region of interest" description="Disordered" evidence="1">
    <location>
        <begin position="171"/>
        <end position="273"/>
    </location>
</feature>
<feature type="compositionally biased region" description="Polar residues" evidence="1">
    <location>
        <begin position="216"/>
        <end position="236"/>
    </location>
</feature>
<reference evidence="2" key="2">
    <citation type="submission" date="2020-05" db="UniProtKB">
        <authorList>
            <consortium name="EnsemblMetazoa"/>
        </authorList>
    </citation>
    <scope>IDENTIFICATION</scope>
    <source>
        <strain evidence="2">Indian</strain>
    </source>
</reference>
<feature type="compositionally biased region" description="Basic and acidic residues" evidence="1">
    <location>
        <begin position="417"/>
        <end position="427"/>
    </location>
</feature>
<accession>A0A182Y643</accession>
<evidence type="ECO:0000256" key="1">
    <source>
        <dbReference type="SAM" id="MobiDB-lite"/>
    </source>
</evidence>
<feature type="region of interest" description="Disordered" evidence="1">
    <location>
        <begin position="474"/>
        <end position="496"/>
    </location>
</feature>
<sequence>MTNLARHYPGDAFGSGSSIHDYPEHLNPFYEDENHKRLRFWDRKSHRRGSLSSLRDGFRELWQYSSNRFGKKRSSTLGINKTSESPPPLRRDTYDLDSVAGTSSGYRNTVNAPGYGTTRESQSYTTTPLFVRHTRYRSSLQDYQKDNGNDEIGFMRNDRYRSTIQNGFATYNSGMVTSTPRKKQAPPKPYGTTPRVPQQYNNVNPFDVDLEPEGDTLSTVSVDSSYSNTLRSHTSGTRTRTKRRAPPPPPVAVKPANRIVSTPEEPAAEDAQNEDLRNLTAEIESFVRISTVNGDATAKETSTVRSDVNAEPRVQLPHDVNNNSAPSEIPTTISTIENELVGANSNVETTIAKESTEVKKIINTEQQLTTQKETNEVPAIDDTKPAVVHSAAPISVDTVASVPVETSPTPSPRKKVEKTQPEVRPEEPQQVTASKAELDFEHLALPATPVPIRRTNRENREKYITQSVTTTAGKVTNDKPAVPKPIPPTDPIDDEGPTTTIIVDNLQYKHKVAPIHTEISSKIESARMKISESTGNIPTVASENNTNERRRSVKDIIESINKSQSMLKVNHDPSSTSNGGLHETQSTDSMVRNIRELNEREREIQNLLQDIDARYGMSSAPVTGDAGGEHVMVPGRGSYYDNVTDDNLNDNLDDKNNMYAASGFRIKKSPTKTVIIAEGGGDDQQFQDCINWNPLPKPRRSHILVEDGADAEKSVAIPGAPSS</sequence>
<organism evidence="2 3">
    <name type="scientific">Anopheles stephensi</name>
    <name type="common">Indo-Pakistan malaria mosquito</name>
    <dbReference type="NCBI Taxonomy" id="30069"/>
    <lineage>
        <taxon>Eukaryota</taxon>
        <taxon>Metazoa</taxon>
        <taxon>Ecdysozoa</taxon>
        <taxon>Arthropoda</taxon>
        <taxon>Hexapoda</taxon>
        <taxon>Insecta</taxon>
        <taxon>Pterygota</taxon>
        <taxon>Neoptera</taxon>
        <taxon>Endopterygota</taxon>
        <taxon>Diptera</taxon>
        <taxon>Nematocera</taxon>
        <taxon>Culicoidea</taxon>
        <taxon>Culicidae</taxon>
        <taxon>Anophelinae</taxon>
        <taxon>Anopheles</taxon>
    </lineage>
</organism>
<dbReference type="VEuPathDB" id="VectorBase:ASTEI20_041094"/>
<feature type="region of interest" description="Disordered" evidence="1">
    <location>
        <begin position="402"/>
        <end position="429"/>
    </location>
</feature>
<dbReference type="OMA" id="TRESQSY"/>
<keyword evidence="3" id="KW-1185">Reference proteome</keyword>